<dbReference type="SUPFAM" id="SSF116734">
    <property type="entry name" value="DNA methylase specificity domain"/>
    <property type="match status" value="2"/>
</dbReference>
<dbReference type="InterPro" id="IPR000055">
    <property type="entry name" value="Restrct_endonuc_typeI_TRD"/>
</dbReference>
<protein>
    <recommendedName>
        <fullName evidence="4">Type I restriction modification DNA specificity domain-containing protein</fullName>
    </recommendedName>
</protein>
<keyword evidence="6" id="KW-1185">Reference proteome</keyword>
<accession>A0A6V7R3L0</accession>
<evidence type="ECO:0000259" key="4">
    <source>
        <dbReference type="Pfam" id="PF01420"/>
    </source>
</evidence>
<dbReference type="InterPro" id="IPR052021">
    <property type="entry name" value="Type-I_RS_S_subunit"/>
</dbReference>
<dbReference type="RefSeq" id="WP_185124891.1">
    <property type="nucleotide sequence ID" value="NZ_CAJEWD010000003.1"/>
</dbReference>
<proteinExistence type="inferred from homology"/>
<dbReference type="InterPro" id="IPR044946">
    <property type="entry name" value="Restrct_endonuc_typeI_TRD_sf"/>
</dbReference>
<comment type="similarity">
    <text evidence="1">Belongs to the type-I restriction system S methylase family.</text>
</comment>
<dbReference type="PANTHER" id="PTHR30408">
    <property type="entry name" value="TYPE-1 RESTRICTION ENZYME ECOKI SPECIFICITY PROTEIN"/>
    <property type="match status" value="1"/>
</dbReference>
<evidence type="ECO:0000313" key="5">
    <source>
        <dbReference type="EMBL" id="CAD2071655.1"/>
    </source>
</evidence>
<feature type="domain" description="Type I restriction modification DNA specificity" evidence="4">
    <location>
        <begin position="230"/>
        <end position="363"/>
    </location>
</feature>
<dbReference type="Pfam" id="PF01420">
    <property type="entry name" value="Methylase_S"/>
    <property type="match status" value="2"/>
</dbReference>
<evidence type="ECO:0000313" key="6">
    <source>
        <dbReference type="Proteomes" id="UP000589351"/>
    </source>
</evidence>
<keyword evidence="3" id="KW-0238">DNA-binding</keyword>
<organism evidence="5 6">
    <name type="scientific">Jeotgalicoccus meleagridis</name>
    <dbReference type="NCBI Taxonomy" id="2759181"/>
    <lineage>
        <taxon>Bacteria</taxon>
        <taxon>Bacillati</taxon>
        <taxon>Bacillota</taxon>
        <taxon>Bacilli</taxon>
        <taxon>Bacillales</taxon>
        <taxon>Staphylococcaceae</taxon>
        <taxon>Jeotgalicoccus</taxon>
    </lineage>
</organism>
<dbReference type="EMBL" id="CAJEWD010000003">
    <property type="protein sequence ID" value="CAD2071655.1"/>
    <property type="molecule type" value="Genomic_DNA"/>
</dbReference>
<keyword evidence="2" id="KW-0680">Restriction system</keyword>
<gene>
    <name evidence="5" type="ORF">JEODO184_00339</name>
</gene>
<dbReference type="CDD" id="cd17251">
    <property type="entry name" value="RMtype1_S_HinAWORF1578P-TRD2-CR2_like"/>
    <property type="match status" value="1"/>
</dbReference>
<evidence type="ECO:0000256" key="3">
    <source>
        <dbReference type="ARBA" id="ARBA00023125"/>
    </source>
</evidence>
<evidence type="ECO:0000256" key="1">
    <source>
        <dbReference type="ARBA" id="ARBA00010923"/>
    </source>
</evidence>
<comment type="caution">
    <text evidence="5">The sequence shown here is derived from an EMBL/GenBank/DDBJ whole genome shotgun (WGS) entry which is preliminary data.</text>
</comment>
<name>A0A6V7R3L0_9STAP</name>
<dbReference type="GO" id="GO:0009307">
    <property type="term" value="P:DNA restriction-modification system"/>
    <property type="evidence" value="ECO:0007669"/>
    <property type="project" value="UniProtKB-KW"/>
</dbReference>
<feature type="domain" description="Type I restriction modification DNA specificity" evidence="4">
    <location>
        <begin position="43"/>
        <end position="174"/>
    </location>
</feature>
<reference evidence="5 6" key="1">
    <citation type="submission" date="2020-07" db="EMBL/GenBank/DDBJ databases">
        <authorList>
            <person name="Criscuolo A."/>
        </authorList>
    </citation>
    <scope>NUCLEOTIDE SEQUENCE [LARGE SCALE GENOMIC DNA]</scope>
    <source>
        <strain evidence="5">CIP111649</strain>
    </source>
</reference>
<dbReference type="AlphaFoldDB" id="A0A6V7R3L0"/>
<dbReference type="GO" id="GO:0003677">
    <property type="term" value="F:DNA binding"/>
    <property type="evidence" value="ECO:0007669"/>
    <property type="project" value="UniProtKB-KW"/>
</dbReference>
<dbReference type="PANTHER" id="PTHR30408:SF13">
    <property type="entry name" value="TYPE I RESTRICTION ENZYME HINDI SPECIFICITY SUBUNIT"/>
    <property type="match status" value="1"/>
</dbReference>
<evidence type="ECO:0000256" key="2">
    <source>
        <dbReference type="ARBA" id="ARBA00022747"/>
    </source>
</evidence>
<dbReference type="Proteomes" id="UP000589351">
    <property type="component" value="Unassembled WGS sequence"/>
</dbReference>
<dbReference type="Gene3D" id="3.90.220.20">
    <property type="entry name" value="DNA methylase specificity domains"/>
    <property type="match status" value="2"/>
</dbReference>
<sequence>MEYNLEDLIKSVSVKHNFPNDQIIFLNTSDIEDGTVLNHSYSDVKTLPGQAKKSIMRNDILYSEIRPKNKRFAFIDYDPEEYVVSTKLMVLRVNDTAQLHPKYLYYYLTNKPIINHLQNLAESRSGTFPQITFNELKKLKVNLPTIEKQHKIISFMDSINGLITNNNQSIANLEELSQTLFKRWFVDFEFPDENRNPYKSYEGEFQYLKNRKLPLSWTINTIADNASGGIITGKTPSTKIKENYAPHGIPFITIPDMHKDVFVLNTERYISELGMSKLKNKILPKNSISVSCIATPGLVTITSKDSITNQQVNSFQPNKNKLYYLYFTLKRMKGYIRDLGSGGSATLNLNKSQFSKIEVVSPTDDILDNFNKLIEPNFHKILNLQKENMNLSHLRDTLLPKLMSGEIELPDELEVDEHAELLQ</sequence>